<gene>
    <name evidence="1" type="ORF">ABFW12_10715</name>
</gene>
<dbReference type="Proteomes" id="UP001558474">
    <property type="component" value="Unassembled WGS sequence"/>
</dbReference>
<name>A0ABV3VEY8_9MYCO</name>
<organism evidence="1 2">
    <name type="scientific">Mycolicibacterium porcinum</name>
    <dbReference type="NCBI Taxonomy" id="39693"/>
    <lineage>
        <taxon>Bacteria</taxon>
        <taxon>Bacillati</taxon>
        <taxon>Actinomycetota</taxon>
        <taxon>Actinomycetes</taxon>
        <taxon>Mycobacteriales</taxon>
        <taxon>Mycobacteriaceae</taxon>
        <taxon>Mycolicibacterium</taxon>
    </lineage>
</organism>
<dbReference type="RefSeq" id="WP_368572944.1">
    <property type="nucleotide sequence ID" value="NZ_JBDLOU010000017.1"/>
</dbReference>
<comment type="caution">
    <text evidence="1">The sequence shown here is derived from an EMBL/GenBank/DDBJ whole genome shotgun (WGS) entry which is preliminary data.</text>
</comment>
<accession>A0ABV3VEY8</accession>
<keyword evidence="2" id="KW-1185">Reference proteome</keyword>
<evidence type="ECO:0000313" key="2">
    <source>
        <dbReference type="Proteomes" id="UP001558474"/>
    </source>
</evidence>
<proteinExistence type="predicted"/>
<protein>
    <submittedName>
        <fullName evidence="1">Uncharacterized protein</fullName>
    </submittedName>
</protein>
<dbReference type="EMBL" id="JBDLOU010000017">
    <property type="protein sequence ID" value="MEX3738703.1"/>
    <property type="molecule type" value="Genomic_DNA"/>
</dbReference>
<evidence type="ECO:0000313" key="1">
    <source>
        <dbReference type="EMBL" id="MEX3738703.1"/>
    </source>
</evidence>
<sequence length="210" mass="23061">MCAAEIRPERCAPAELASAQPVDLSGNPMILQAQHQVMHLLHAEAPIATHRGQGSVAALDTLRALVRWVAMTIEYAQLQPQAVLACSDSEHLNFAAPHPGRTAQNTAAETAASITPALTILNAHSITEAAHTWRNLMIAATHGRIRRLSEADEGTLTPSLRLAYRRAYADANAHHKLRRYFSTSRAKRQSHLAGSAHDDRYRNAEQCWAR</sequence>
<reference evidence="1 2" key="1">
    <citation type="submission" date="2024-04" db="EMBL/GenBank/DDBJ databases">
        <title>Genomic Markers of Mycobacteria.</title>
        <authorList>
            <person name="Soliman M.S."/>
            <person name="Elkholy A."/>
            <person name="Soliman N.S."/>
            <person name="Abbas A."/>
            <person name="Khayrat S."/>
            <person name="Shawky S."/>
        </authorList>
    </citation>
    <scope>NUCLEOTIDE SEQUENCE [LARGE SCALE GENOMIC DNA]</scope>
    <source>
        <strain evidence="1 2">Egy-CU-AM5</strain>
    </source>
</reference>